<keyword evidence="2" id="KW-1185">Reference proteome</keyword>
<name>A0A8H5BTZ0_9AGAR</name>
<dbReference type="OrthoDB" id="2916406at2759"/>
<protein>
    <submittedName>
        <fullName evidence="1">Uncharacterized protein</fullName>
    </submittedName>
</protein>
<reference evidence="1 2" key="1">
    <citation type="journal article" date="2020" name="ISME J.">
        <title>Uncovering the hidden diversity of litter-decomposition mechanisms in mushroom-forming fungi.</title>
        <authorList>
            <person name="Floudas D."/>
            <person name="Bentzer J."/>
            <person name="Ahren D."/>
            <person name="Johansson T."/>
            <person name="Persson P."/>
            <person name="Tunlid A."/>
        </authorList>
    </citation>
    <scope>NUCLEOTIDE SEQUENCE [LARGE SCALE GENOMIC DNA]</scope>
    <source>
        <strain evidence="1 2">CBS 101986</strain>
    </source>
</reference>
<dbReference type="EMBL" id="JAACJJ010000004">
    <property type="protein sequence ID" value="KAF5328327.1"/>
    <property type="molecule type" value="Genomic_DNA"/>
</dbReference>
<dbReference type="Proteomes" id="UP000567179">
    <property type="component" value="Unassembled WGS sequence"/>
</dbReference>
<evidence type="ECO:0000313" key="2">
    <source>
        <dbReference type="Proteomes" id="UP000567179"/>
    </source>
</evidence>
<proteinExistence type="predicted"/>
<comment type="caution">
    <text evidence="1">The sequence shown here is derived from an EMBL/GenBank/DDBJ whole genome shotgun (WGS) entry which is preliminary data.</text>
</comment>
<sequence length="225" mass="25849">MNTLPLAIMKRIGASPLLLFCMDINSGVCAARPHFLLISCKPLRSFLFTMPSSRGQVPSPSERGSSVHLQARLFASRAKRPIYTRVHTFVPSRIQSRRPRANSARLPQAEVSHLVARYPWVEQLNEDAHIQSRIHDCRLTVREGDKTHSFKVFYQNHAHLPLNHNLGHLWRGDITVMRLGTEGEVVNLRKDDRARVDWLVTEFIFKAKQGPLRYLPARLHLIRNI</sequence>
<gene>
    <name evidence="1" type="ORF">D9619_013351</name>
</gene>
<evidence type="ECO:0000313" key="1">
    <source>
        <dbReference type="EMBL" id="KAF5328327.1"/>
    </source>
</evidence>
<accession>A0A8H5BTZ0</accession>
<organism evidence="1 2">
    <name type="scientific">Psilocybe cf. subviscida</name>
    <dbReference type="NCBI Taxonomy" id="2480587"/>
    <lineage>
        <taxon>Eukaryota</taxon>
        <taxon>Fungi</taxon>
        <taxon>Dikarya</taxon>
        <taxon>Basidiomycota</taxon>
        <taxon>Agaricomycotina</taxon>
        <taxon>Agaricomycetes</taxon>
        <taxon>Agaricomycetidae</taxon>
        <taxon>Agaricales</taxon>
        <taxon>Agaricineae</taxon>
        <taxon>Strophariaceae</taxon>
        <taxon>Psilocybe</taxon>
    </lineage>
</organism>
<dbReference type="AlphaFoldDB" id="A0A8H5BTZ0"/>